<dbReference type="EMBL" id="JBCGBO010000003">
    <property type="protein sequence ID" value="KAK9214577.1"/>
    <property type="molecule type" value="Genomic_DNA"/>
</dbReference>
<dbReference type="AlphaFoldDB" id="A0AAP0QXB2"/>
<gene>
    <name evidence="1" type="ORF">WN944_006570</name>
</gene>
<proteinExistence type="predicted"/>
<reference evidence="1 2" key="1">
    <citation type="submission" date="2024-05" db="EMBL/GenBank/DDBJ databases">
        <title>Haplotype-resolved chromosome-level genome assembly of Huyou (Citrus changshanensis).</title>
        <authorList>
            <person name="Miao C."/>
            <person name="Chen W."/>
            <person name="Wu Y."/>
            <person name="Wang L."/>
            <person name="Zhao S."/>
            <person name="Grierson D."/>
            <person name="Xu C."/>
            <person name="Chen K."/>
        </authorList>
    </citation>
    <scope>NUCLEOTIDE SEQUENCE [LARGE SCALE GENOMIC DNA]</scope>
    <source>
        <strain evidence="1">01-14</strain>
        <tissue evidence="1">Leaf</tissue>
    </source>
</reference>
<dbReference type="Proteomes" id="UP001428341">
    <property type="component" value="Unassembled WGS sequence"/>
</dbReference>
<keyword evidence="2" id="KW-1185">Reference proteome</keyword>
<sequence length="129" mass="14961">MSIEPEWFLGMSYVLLNWTALSEMVYNEIKYINVSEIYNLFMMIVVKDCSVDVMCRFCIDLFVGLVWNVAGYVAGIRVVLEDGGLLGMGWSVAECLHWSVGVWLLEYSHWKRALLPEVKLKVLLLEYFH</sequence>
<organism evidence="1 2">
    <name type="scientific">Citrus x changshan-huyou</name>
    <dbReference type="NCBI Taxonomy" id="2935761"/>
    <lineage>
        <taxon>Eukaryota</taxon>
        <taxon>Viridiplantae</taxon>
        <taxon>Streptophyta</taxon>
        <taxon>Embryophyta</taxon>
        <taxon>Tracheophyta</taxon>
        <taxon>Spermatophyta</taxon>
        <taxon>Magnoliopsida</taxon>
        <taxon>eudicotyledons</taxon>
        <taxon>Gunneridae</taxon>
        <taxon>Pentapetalae</taxon>
        <taxon>rosids</taxon>
        <taxon>malvids</taxon>
        <taxon>Sapindales</taxon>
        <taxon>Rutaceae</taxon>
        <taxon>Aurantioideae</taxon>
        <taxon>Citrus</taxon>
    </lineage>
</organism>
<comment type="caution">
    <text evidence="1">The sequence shown here is derived from an EMBL/GenBank/DDBJ whole genome shotgun (WGS) entry which is preliminary data.</text>
</comment>
<protein>
    <submittedName>
        <fullName evidence="1">Uncharacterized protein</fullName>
    </submittedName>
</protein>
<name>A0AAP0QXB2_9ROSI</name>
<evidence type="ECO:0000313" key="1">
    <source>
        <dbReference type="EMBL" id="KAK9214577.1"/>
    </source>
</evidence>
<evidence type="ECO:0000313" key="2">
    <source>
        <dbReference type="Proteomes" id="UP001428341"/>
    </source>
</evidence>
<accession>A0AAP0QXB2</accession>